<evidence type="ECO:0000259" key="1">
    <source>
        <dbReference type="Pfam" id="PF00149"/>
    </source>
</evidence>
<dbReference type="NCBIfam" id="TIGR04168">
    <property type="entry name" value="TIGR04168 family protein"/>
    <property type="match status" value="1"/>
</dbReference>
<dbReference type="CDD" id="cd07397">
    <property type="entry name" value="MPP_NostocDevT-like"/>
    <property type="match status" value="1"/>
</dbReference>
<dbReference type="SUPFAM" id="SSF56300">
    <property type="entry name" value="Metallo-dependent phosphatases"/>
    <property type="match status" value="1"/>
</dbReference>
<accession>A0AAW1YFM4</accession>
<evidence type="ECO:0000313" key="2">
    <source>
        <dbReference type="EMBL" id="KAK9947380.1"/>
    </source>
</evidence>
<sequence>MLSSLLHAPPPSFLSVSPSRLLSKHNAARPSMAATSARIAVVGDVHDQWNLEEDTKALQFLQPDLVLFTGDFGEENIELVRSVANLEFAKAVILGNHDAWHTKKFSGKKKDGVQLQLECLGEDHVAYQCLDFPMVKLSIVGGRPFSSGGKQLFRLKLLSARYGVQDMDGSAKRICNAAMGAPEDHMVIILAHNGPTGLGSNLDDICGKDWVSGGGDHGDADLAQALSLIKENGKFCVPLVVFGHMHKKLADGNGLRKMIVVGADNTIYLNGAIVPRVKRLNDEQGAGNTSFVTNEPHLTTPPKSCGTIRAFTLVEILDRGVDRIVETWVSVVGDQTKLEEEHILFKSGS</sequence>
<comment type="caution">
    <text evidence="2">The sequence shown here is derived from an EMBL/GenBank/DDBJ whole genome shotgun (WGS) entry which is preliminary data.</text>
</comment>
<feature type="domain" description="Calcineurin-like phosphoesterase" evidence="1">
    <location>
        <begin position="38"/>
        <end position="247"/>
    </location>
</feature>
<reference evidence="2 3" key="1">
    <citation type="journal article" date="2023" name="G3 (Bethesda)">
        <title>A chromosome-length genome assembly and annotation of blackberry (Rubus argutus, cv. 'Hillquist').</title>
        <authorList>
            <person name="Bruna T."/>
            <person name="Aryal R."/>
            <person name="Dudchenko O."/>
            <person name="Sargent D.J."/>
            <person name="Mead D."/>
            <person name="Buti M."/>
            <person name="Cavallini A."/>
            <person name="Hytonen T."/>
            <person name="Andres J."/>
            <person name="Pham M."/>
            <person name="Weisz D."/>
            <person name="Mascagni F."/>
            <person name="Usai G."/>
            <person name="Natali L."/>
            <person name="Bassil N."/>
            <person name="Fernandez G.E."/>
            <person name="Lomsadze A."/>
            <person name="Armour M."/>
            <person name="Olukolu B."/>
            <person name="Poorten T."/>
            <person name="Britton C."/>
            <person name="Davik J."/>
            <person name="Ashrafi H."/>
            <person name="Aiden E.L."/>
            <person name="Borodovsky M."/>
            <person name="Worthington M."/>
        </authorList>
    </citation>
    <scope>NUCLEOTIDE SEQUENCE [LARGE SCALE GENOMIC DNA]</scope>
    <source>
        <strain evidence="2">PI 553951</strain>
    </source>
</reference>
<dbReference type="Pfam" id="PF00149">
    <property type="entry name" value="Metallophos"/>
    <property type="match status" value="1"/>
</dbReference>
<dbReference type="InterPro" id="IPR027629">
    <property type="entry name" value="DevT-like"/>
</dbReference>
<dbReference type="GO" id="GO:0016787">
    <property type="term" value="F:hydrolase activity"/>
    <property type="evidence" value="ECO:0007669"/>
    <property type="project" value="InterPro"/>
</dbReference>
<dbReference type="EMBL" id="JBEDUW010000001">
    <property type="protein sequence ID" value="KAK9947380.1"/>
    <property type="molecule type" value="Genomic_DNA"/>
</dbReference>
<gene>
    <name evidence="2" type="ORF">M0R45_003009</name>
</gene>
<dbReference type="Proteomes" id="UP001457282">
    <property type="component" value="Unassembled WGS sequence"/>
</dbReference>
<keyword evidence="3" id="KW-1185">Reference proteome</keyword>
<dbReference type="PANTHER" id="PTHR35769">
    <property type="entry name" value="CALCINEURIN-LIKE METALLO-PHOSPHOESTERASE SUPERFAMILY PROTEIN"/>
    <property type="match status" value="1"/>
</dbReference>
<evidence type="ECO:0000313" key="3">
    <source>
        <dbReference type="Proteomes" id="UP001457282"/>
    </source>
</evidence>
<name>A0AAW1YFM4_RUBAR</name>
<proteinExistence type="predicted"/>
<dbReference type="Gene3D" id="3.60.21.10">
    <property type="match status" value="1"/>
</dbReference>
<protein>
    <recommendedName>
        <fullName evidence="1">Calcineurin-like phosphoesterase domain-containing protein</fullName>
    </recommendedName>
</protein>
<dbReference type="InterPro" id="IPR004843">
    <property type="entry name" value="Calcineurin-like_PHP"/>
</dbReference>
<dbReference type="PANTHER" id="PTHR35769:SF2">
    <property type="entry name" value="CALCINEURIN-LIKE METALLO-PHOSPHOESTERASE SUPERFAMILY PROTEIN"/>
    <property type="match status" value="1"/>
</dbReference>
<dbReference type="AlphaFoldDB" id="A0AAW1YFM4"/>
<dbReference type="InterPro" id="IPR029052">
    <property type="entry name" value="Metallo-depent_PP-like"/>
</dbReference>
<organism evidence="2 3">
    <name type="scientific">Rubus argutus</name>
    <name type="common">Southern blackberry</name>
    <dbReference type="NCBI Taxonomy" id="59490"/>
    <lineage>
        <taxon>Eukaryota</taxon>
        <taxon>Viridiplantae</taxon>
        <taxon>Streptophyta</taxon>
        <taxon>Embryophyta</taxon>
        <taxon>Tracheophyta</taxon>
        <taxon>Spermatophyta</taxon>
        <taxon>Magnoliopsida</taxon>
        <taxon>eudicotyledons</taxon>
        <taxon>Gunneridae</taxon>
        <taxon>Pentapetalae</taxon>
        <taxon>rosids</taxon>
        <taxon>fabids</taxon>
        <taxon>Rosales</taxon>
        <taxon>Rosaceae</taxon>
        <taxon>Rosoideae</taxon>
        <taxon>Rosoideae incertae sedis</taxon>
        <taxon>Rubus</taxon>
    </lineage>
</organism>